<evidence type="ECO:0000259" key="2">
    <source>
        <dbReference type="Pfam" id="PF07905"/>
    </source>
</evidence>
<dbReference type="Pfam" id="PF17853">
    <property type="entry name" value="GGDEF_2"/>
    <property type="match status" value="1"/>
</dbReference>
<name>A0A443INJ6_9BACI</name>
<feature type="domain" description="PucR C-terminal helix-turn-helix" evidence="3">
    <location>
        <begin position="476"/>
        <end position="533"/>
    </location>
</feature>
<feature type="domain" description="Purine catabolism PurC-like" evidence="2">
    <location>
        <begin position="11"/>
        <end position="130"/>
    </location>
</feature>
<evidence type="ECO:0000313" key="5">
    <source>
        <dbReference type="EMBL" id="RWR07730.1"/>
    </source>
</evidence>
<protein>
    <submittedName>
        <fullName evidence="5">PucR family transcriptional regulator</fullName>
    </submittedName>
</protein>
<dbReference type="InterPro" id="IPR012914">
    <property type="entry name" value="PucR_dom"/>
</dbReference>
<organism evidence="5 6">
    <name type="scientific">Siminovitchia fortis</name>
    <dbReference type="NCBI Taxonomy" id="254758"/>
    <lineage>
        <taxon>Bacteria</taxon>
        <taxon>Bacillati</taxon>
        <taxon>Bacillota</taxon>
        <taxon>Bacilli</taxon>
        <taxon>Bacillales</taxon>
        <taxon>Bacillaceae</taxon>
        <taxon>Siminovitchia</taxon>
    </lineage>
</organism>
<dbReference type="EMBL" id="QYTU02000029">
    <property type="protein sequence ID" value="RWR07730.1"/>
    <property type="molecule type" value="Genomic_DNA"/>
</dbReference>
<accession>A0A443INJ6</accession>
<dbReference type="InterPro" id="IPR025736">
    <property type="entry name" value="PucR_C-HTH_dom"/>
</dbReference>
<dbReference type="OrthoDB" id="143422at2"/>
<comment type="similarity">
    <text evidence="1">Belongs to the CdaR family.</text>
</comment>
<gene>
    <name evidence="5" type="ORF">D4N35_012550</name>
</gene>
<dbReference type="PANTHER" id="PTHR33744:SF1">
    <property type="entry name" value="DNA-BINDING TRANSCRIPTIONAL ACTIVATOR ADER"/>
    <property type="match status" value="1"/>
</dbReference>
<dbReference type="Pfam" id="PF13556">
    <property type="entry name" value="HTH_30"/>
    <property type="match status" value="1"/>
</dbReference>
<dbReference type="Proteomes" id="UP000273811">
    <property type="component" value="Unassembled WGS sequence"/>
</dbReference>
<reference evidence="5" key="1">
    <citation type="submission" date="2018-12" db="EMBL/GenBank/DDBJ databases">
        <authorList>
            <person name="Sun L."/>
            <person name="Chen Z."/>
        </authorList>
    </citation>
    <scope>NUCLEOTIDE SEQUENCE [LARGE SCALE GENOMIC DNA]</scope>
    <source>
        <strain evidence="5">DSM 16012</strain>
    </source>
</reference>
<dbReference type="PANTHER" id="PTHR33744">
    <property type="entry name" value="CARBOHYDRATE DIACID REGULATOR"/>
    <property type="match status" value="1"/>
</dbReference>
<dbReference type="RefSeq" id="WP_120074140.1">
    <property type="nucleotide sequence ID" value="NZ_CP126113.1"/>
</dbReference>
<dbReference type="InterPro" id="IPR041522">
    <property type="entry name" value="CdaR_GGDEF"/>
</dbReference>
<evidence type="ECO:0000259" key="3">
    <source>
        <dbReference type="Pfam" id="PF13556"/>
    </source>
</evidence>
<dbReference type="Pfam" id="PF07905">
    <property type="entry name" value="PucR"/>
    <property type="match status" value="1"/>
</dbReference>
<feature type="domain" description="CdaR GGDEF-like" evidence="4">
    <location>
        <begin position="304"/>
        <end position="423"/>
    </location>
</feature>
<evidence type="ECO:0000256" key="1">
    <source>
        <dbReference type="ARBA" id="ARBA00006754"/>
    </source>
</evidence>
<dbReference type="GeneID" id="56392505"/>
<proteinExistence type="inferred from homology"/>
<dbReference type="InterPro" id="IPR042070">
    <property type="entry name" value="PucR_C-HTH_sf"/>
</dbReference>
<comment type="caution">
    <text evidence="5">The sequence shown here is derived from an EMBL/GenBank/DDBJ whole genome shotgun (WGS) entry which is preliminary data.</text>
</comment>
<evidence type="ECO:0000313" key="6">
    <source>
        <dbReference type="Proteomes" id="UP000273811"/>
    </source>
</evidence>
<dbReference type="AlphaFoldDB" id="A0A443INJ6"/>
<sequence>MMNEFTLKVKDVFTREHFRHAKVLAGSGGLDRVIRWVHVLEVEDFGSLIHGGELILTTGVGLHLDFSAQLKFVRQLIASNAAGICIEKGPYFQEIHEDILELAENNDFPIIMFEETVKFVDITQELHSLIINRHHDLLRYLDTSSRKFIELSMSSNGILKILHELYDYFHRTVIFVPVQGKSFHYPSDQKHYHDLILDYLRTAESEAISQRMLTIGDESFVLMPVEGLGQIWGYLCLHAADEAPEEFHFLILDRAALAIAQILLRNRTIEERKQHSEDKFVRAVLQGRDYENEELISHLPFAGPDMSYRVFVMEIQPPDRMISEEEWEDIKLQRSLMMRATFKRFDFFPAVSATKEEIAVIAAFPANAPEKAKDMLARLIQYLLKTKDQKALLGNSRIYGVGREYDQIGQLSKSYLEAKEVAALNHSTIKEKMVTFDDIGVYRLLLPLKKSGELSTYVKDYLGPILDYDSKTDSDLYETLKVYLACGGSKKEAAEQLYIVRQTLYHRLEKIEQLLGKDYMDSNRRIAIETAIRGYELIKRS</sequence>
<dbReference type="InterPro" id="IPR051448">
    <property type="entry name" value="CdaR-like_regulators"/>
</dbReference>
<dbReference type="Gene3D" id="1.10.10.2840">
    <property type="entry name" value="PucR C-terminal helix-turn-helix domain"/>
    <property type="match status" value="1"/>
</dbReference>
<evidence type="ECO:0000259" key="4">
    <source>
        <dbReference type="Pfam" id="PF17853"/>
    </source>
</evidence>
<keyword evidence="6" id="KW-1185">Reference proteome</keyword>